<proteinExistence type="predicted"/>
<accession>A0A183DRU7</accession>
<dbReference type="SUPFAM" id="SSF50249">
    <property type="entry name" value="Nucleic acid-binding proteins"/>
    <property type="match status" value="1"/>
</dbReference>
<reference evidence="4" key="1">
    <citation type="submission" date="2016-06" db="UniProtKB">
        <authorList>
            <consortium name="WormBaseParasite"/>
        </authorList>
    </citation>
    <scope>IDENTIFICATION</scope>
</reference>
<organism evidence="4">
    <name type="scientific">Gongylonema pulchrum</name>
    <dbReference type="NCBI Taxonomy" id="637853"/>
    <lineage>
        <taxon>Eukaryota</taxon>
        <taxon>Metazoa</taxon>
        <taxon>Ecdysozoa</taxon>
        <taxon>Nematoda</taxon>
        <taxon>Chromadorea</taxon>
        <taxon>Rhabditida</taxon>
        <taxon>Spirurina</taxon>
        <taxon>Spiruromorpha</taxon>
        <taxon>Spiruroidea</taxon>
        <taxon>Gongylonematidae</taxon>
        <taxon>Gongylonema</taxon>
    </lineage>
</organism>
<reference evidence="2 3" key="2">
    <citation type="submission" date="2018-11" db="EMBL/GenBank/DDBJ databases">
        <authorList>
            <consortium name="Pathogen Informatics"/>
        </authorList>
    </citation>
    <scope>NUCLEOTIDE SEQUENCE [LARGE SCALE GENOMIC DNA]</scope>
</reference>
<dbReference type="Gene3D" id="2.40.50.140">
    <property type="entry name" value="Nucleic acid-binding proteins"/>
    <property type="match status" value="1"/>
</dbReference>
<protein>
    <submittedName>
        <fullName evidence="4">PHB domain-containing protein</fullName>
    </submittedName>
</protein>
<dbReference type="EMBL" id="UYRT01078556">
    <property type="protein sequence ID" value="VDN18780.1"/>
    <property type="molecule type" value="Genomic_DNA"/>
</dbReference>
<dbReference type="OrthoDB" id="25571at2759"/>
<evidence type="ECO:0000313" key="3">
    <source>
        <dbReference type="Proteomes" id="UP000271098"/>
    </source>
</evidence>
<evidence type="ECO:0000313" key="4">
    <source>
        <dbReference type="WBParaSite" id="GPUH_0001145201-mRNA-1"/>
    </source>
</evidence>
<dbReference type="AlphaFoldDB" id="A0A183DRU7"/>
<evidence type="ECO:0000313" key="2">
    <source>
        <dbReference type="EMBL" id="VDN18780.1"/>
    </source>
</evidence>
<gene>
    <name evidence="2" type="ORF">GPUH_LOCUS11438</name>
</gene>
<sequence length="292" mass="32431">MDTGGWREESYDEGTAGGWGEASFVDGDEGRISGERSEKFPFPTSVKDLSRLPSNAEKITVGKFSFTMLRTVGQLKAVVQADRGQTVEYTLADFHDPDVEFLVIHYKGVVANGFANSEVFSEGVDLSVVGKLRSFSDRLCIVAFDVREVIDKSEIDAFLLEVRLAHLYYEKVREVIDKSEIDAFLLEVRLAHLYYEKDVPSLALRGQWNLFEGTMLQGGAEGDAETNVWKKTGPAIPKAPDTAGSAMHQSGPRSAPGFNCRGLTGQRAEVCFQGHNSNRILFFTLYCSMFWI</sequence>
<evidence type="ECO:0000256" key="1">
    <source>
        <dbReference type="SAM" id="MobiDB-lite"/>
    </source>
</evidence>
<feature type="region of interest" description="Disordered" evidence="1">
    <location>
        <begin position="1"/>
        <end position="37"/>
    </location>
</feature>
<dbReference type="Proteomes" id="UP000271098">
    <property type="component" value="Unassembled WGS sequence"/>
</dbReference>
<name>A0A183DRU7_9BILA</name>
<dbReference type="InterPro" id="IPR012340">
    <property type="entry name" value="NA-bd_OB-fold"/>
</dbReference>
<dbReference type="WBParaSite" id="GPUH_0001145201-mRNA-1">
    <property type="protein sequence ID" value="GPUH_0001145201-mRNA-1"/>
    <property type="gene ID" value="GPUH_0001145201"/>
</dbReference>
<keyword evidence="3" id="KW-1185">Reference proteome</keyword>
<feature type="compositionally biased region" description="Basic and acidic residues" evidence="1">
    <location>
        <begin position="28"/>
        <end position="37"/>
    </location>
</feature>